<gene>
    <name evidence="2" type="ORF">GCM10011335_22260</name>
</gene>
<proteinExistence type="predicted"/>
<name>A0A917DA62_9HYPH</name>
<dbReference type="GO" id="GO:0016746">
    <property type="term" value="F:acyltransferase activity"/>
    <property type="evidence" value="ECO:0007669"/>
    <property type="project" value="UniProtKB-KW"/>
</dbReference>
<accession>A0A917DA62</accession>
<evidence type="ECO:0000313" key="2">
    <source>
        <dbReference type="EMBL" id="GGD18922.1"/>
    </source>
</evidence>
<keyword evidence="2" id="KW-0808">Transferase</keyword>
<dbReference type="AlphaFoldDB" id="A0A917DA62"/>
<comment type="caution">
    <text evidence="2">The sequence shown here is derived from an EMBL/GenBank/DDBJ whole genome shotgun (WGS) entry which is preliminary data.</text>
</comment>
<reference evidence="2" key="1">
    <citation type="journal article" date="2014" name="Int. J. Syst. Evol. Microbiol.">
        <title>Complete genome sequence of Corynebacterium casei LMG S-19264T (=DSM 44701T), isolated from a smear-ripened cheese.</title>
        <authorList>
            <consortium name="US DOE Joint Genome Institute (JGI-PGF)"/>
            <person name="Walter F."/>
            <person name="Albersmeier A."/>
            <person name="Kalinowski J."/>
            <person name="Ruckert C."/>
        </authorList>
    </citation>
    <scope>NUCLEOTIDE SEQUENCE</scope>
    <source>
        <strain evidence="2">CGMCC 1.15493</strain>
    </source>
</reference>
<dbReference type="InterPro" id="IPR045746">
    <property type="entry name" value="ACT14924-like_Acyltransf_dom"/>
</dbReference>
<dbReference type="EMBL" id="BMJJ01000004">
    <property type="protein sequence ID" value="GGD18922.1"/>
    <property type="molecule type" value="Genomic_DNA"/>
</dbReference>
<dbReference type="Proteomes" id="UP000613160">
    <property type="component" value="Unassembled WGS sequence"/>
</dbReference>
<evidence type="ECO:0000313" key="3">
    <source>
        <dbReference type="Proteomes" id="UP000613160"/>
    </source>
</evidence>
<dbReference type="SUPFAM" id="SSF69593">
    <property type="entry name" value="Glycerol-3-phosphate (1)-acyltransferase"/>
    <property type="match status" value="1"/>
</dbReference>
<organism evidence="2 3">
    <name type="scientific">Aureimonas glaciei</name>
    <dbReference type="NCBI Taxonomy" id="1776957"/>
    <lineage>
        <taxon>Bacteria</taxon>
        <taxon>Pseudomonadati</taxon>
        <taxon>Pseudomonadota</taxon>
        <taxon>Alphaproteobacteria</taxon>
        <taxon>Hyphomicrobiales</taxon>
        <taxon>Aurantimonadaceae</taxon>
        <taxon>Aureimonas</taxon>
    </lineage>
</organism>
<keyword evidence="2" id="KW-0012">Acyltransferase</keyword>
<dbReference type="SMART" id="SM00563">
    <property type="entry name" value="PlsC"/>
    <property type="match status" value="1"/>
</dbReference>
<reference evidence="2" key="2">
    <citation type="submission" date="2020-09" db="EMBL/GenBank/DDBJ databases">
        <authorList>
            <person name="Sun Q."/>
            <person name="Zhou Y."/>
        </authorList>
    </citation>
    <scope>NUCLEOTIDE SEQUENCE</scope>
    <source>
        <strain evidence="2">CGMCC 1.15493</strain>
    </source>
</reference>
<dbReference type="Pfam" id="PF19576">
    <property type="entry name" value="Acyltransf_2"/>
    <property type="match status" value="1"/>
</dbReference>
<evidence type="ECO:0000259" key="1">
    <source>
        <dbReference type="SMART" id="SM00563"/>
    </source>
</evidence>
<feature type="domain" description="Phospholipid/glycerol acyltransferase" evidence="1">
    <location>
        <begin position="84"/>
        <end position="207"/>
    </location>
</feature>
<keyword evidence="3" id="KW-1185">Reference proteome</keyword>
<protein>
    <submittedName>
        <fullName evidence="2">Glycerol acyltransferase</fullName>
    </submittedName>
</protein>
<sequence length="286" mass="31676">MGSMTKRYTELTYARPDDRLFRRWAIRSIEELSGRRKLARLYGEWRRDLVAGRGDAFNAMLDLMKIRLDIGGRLPAMAQLPERLVMVANHPFGIGDGIAILALAERLGRPFRILINNDLMKIPEMSAYGLPVSFEETKAALSMNMETRREALRLLAEGTTIIVFPAGGVATAPTMFGAADDLPWKQFTARLVQTGRAAVLPIHFEGQNGPLFHLASRLSLTLRIGLLIGEFRRQYGRAIRVTVGDVLGFEELSTIGCRKLLTERLRESVFALGGVAVPAISPTVVA</sequence>
<dbReference type="InterPro" id="IPR002123">
    <property type="entry name" value="Plipid/glycerol_acylTrfase"/>
</dbReference>